<sequence length="316" mass="36904">MKLQTNIKLEPQQHDQIDYNSKILLLGSCFSEHIGSKFEYHKFQSTINPFGILFHPLAIENLVARAINKDHYTEDELIFHNEQWSCLDAHSKLNGVSAEELLSNLNEFLDQTNKQLNASNHIIITLGTGWIYRHISSDKFVANCHKLPHKQFLKELLSVEQITESLEAIITLIRSVNPKVNFVFTVSPVRHLKDGFVENTRSKSHLIAAIHQVIDARNQLYYFPSYEIVMDELRDYRFYNSDMIHPNELAIDYIWEKFKTVWLSQEALETSELVASIQTKKSHRPFNPHSEAHQQFLEKLKNEIDDVCERYPHISF</sequence>
<dbReference type="RefSeq" id="WP_185788411.1">
    <property type="nucleotide sequence ID" value="NZ_JACLCP010000001.1"/>
</dbReference>
<dbReference type="EMBL" id="JACLCP010000001">
    <property type="protein sequence ID" value="MBC2844766.1"/>
    <property type="molecule type" value="Genomic_DNA"/>
</dbReference>
<evidence type="ECO:0000313" key="2">
    <source>
        <dbReference type="EMBL" id="MBC2844766.1"/>
    </source>
</evidence>
<dbReference type="Pfam" id="PF08885">
    <property type="entry name" value="GSCFA"/>
    <property type="match status" value="1"/>
</dbReference>
<proteinExistence type="predicted"/>
<reference evidence="2" key="1">
    <citation type="submission" date="2020-08" db="EMBL/GenBank/DDBJ databases">
        <title>Winogradskyella ouciana sp. nov., isolated from the hadal seawater of the Mariana Trench.</title>
        <authorList>
            <person name="He X."/>
        </authorList>
    </citation>
    <scope>NUCLEOTIDE SEQUENCE [LARGE SCALE GENOMIC DNA]</scope>
    <source>
        <strain evidence="2">KCTC 52348</strain>
    </source>
</reference>
<gene>
    <name evidence="2" type="ORF">H7F21_06640</name>
</gene>
<feature type="domain" description="GSCFA" evidence="1">
    <location>
        <begin position="22"/>
        <end position="258"/>
    </location>
</feature>
<keyword evidence="3" id="KW-1185">Reference proteome</keyword>
<dbReference type="InterPro" id="IPR036514">
    <property type="entry name" value="SGNH_hydro_sf"/>
</dbReference>
<protein>
    <submittedName>
        <fullName evidence="2">GSCFA domain-containing protein</fullName>
    </submittedName>
</protein>
<dbReference type="AlphaFoldDB" id="A0A842ISH7"/>
<dbReference type="SUPFAM" id="SSF52266">
    <property type="entry name" value="SGNH hydrolase"/>
    <property type="match status" value="1"/>
</dbReference>
<name>A0A842ISH7_9FLAO</name>
<accession>A0A842ISH7</accession>
<evidence type="ECO:0000259" key="1">
    <source>
        <dbReference type="Pfam" id="PF08885"/>
    </source>
</evidence>
<dbReference type="CDD" id="cd00229">
    <property type="entry name" value="SGNH_hydrolase"/>
    <property type="match status" value="1"/>
</dbReference>
<evidence type="ECO:0000313" key="3">
    <source>
        <dbReference type="Proteomes" id="UP000533900"/>
    </source>
</evidence>
<dbReference type="Gene3D" id="3.40.50.1110">
    <property type="entry name" value="SGNH hydrolase"/>
    <property type="match status" value="1"/>
</dbReference>
<dbReference type="Proteomes" id="UP000533900">
    <property type="component" value="Unassembled WGS sequence"/>
</dbReference>
<comment type="caution">
    <text evidence="2">The sequence shown here is derived from an EMBL/GenBank/DDBJ whole genome shotgun (WGS) entry which is preliminary data.</text>
</comment>
<dbReference type="InterPro" id="IPR014982">
    <property type="entry name" value="GSCFA"/>
</dbReference>
<dbReference type="GO" id="GO:0016788">
    <property type="term" value="F:hydrolase activity, acting on ester bonds"/>
    <property type="evidence" value="ECO:0007669"/>
    <property type="project" value="UniProtKB-ARBA"/>
</dbReference>
<organism evidence="2 3">
    <name type="scientific">Winogradskyella flava</name>
    <dbReference type="NCBI Taxonomy" id="1884876"/>
    <lineage>
        <taxon>Bacteria</taxon>
        <taxon>Pseudomonadati</taxon>
        <taxon>Bacteroidota</taxon>
        <taxon>Flavobacteriia</taxon>
        <taxon>Flavobacteriales</taxon>
        <taxon>Flavobacteriaceae</taxon>
        <taxon>Winogradskyella</taxon>
    </lineage>
</organism>